<dbReference type="InterPro" id="IPR029058">
    <property type="entry name" value="AB_hydrolase_fold"/>
</dbReference>
<keyword evidence="3" id="KW-1185">Reference proteome</keyword>
<dbReference type="Proteomes" id="UP000777438">
    <property type="component" value="Unassembled WGS sequence"/>
</dbReference>
<feature type="compositionally biased region" description="Polar residues" evidence="1">
    <location>
        <begin position="499"/>
        <end position="511"/>
    </location>
</feature>
<dbReference type="EMBL" id="JAGPYM010000001">
    <property type="protein sequence ID" value="KAH6900672.1"/>
    <property type="molecule type" value="Genomic_DNA"/>
</dbReference>
<dbReference type="SUPFAM" id="SSF53474">
    <property type="entry name" value="alpha/beta-Hydrolases"/>
    <property type="match status" value="1"/>
</dbReference>
<feature type="region of interest" description="Disordered" evidence="1">
    <location>
        <begin position="1"/>
        <end position="58"/>
    </location>
</feature>
<dbReference type="Gene3D" id="3.40.50.1820">
    <property type="entry name" value="alpha/beta hydrolase"/>
    <property type="match status" value="1"/>
</dbReference>
<dbReference type="PANTHER" id="PTHR43194">
    <property type="entry name" value="HYDROLASE ALPHA/BETA FOLD FAMILY"/>
    <property type="match status" value="1"/>
</dbReference>
<evidence type="ECO:0000256" key="1">
    <source>
        <dbReference type="SAM" id="MobiDB-lite"/>
    </source>
</evidence>
<evidence type="ECO:0000313" key="2">
    <source>
        <dbReference type="EMBL" id="KAH6900672.1"/>
    </source>
</evidence>
<comment type="caution">
    <text evidence="2">The sequence shown here is derived from an EMBL/GenBank/DDBJ whole genome shotgun (WGS) entry which is preliminary data.</text>
</comment>
<feature type="region of interest" description="Disordered" evidence="1">
    <location>
        <begin position="478"/>
        <end position="541"/>
    </location>
</feature>
<dbReference type="CDD" id="cd12809">
    <property type="entry name" value="Esterase_713_like-2"/>
    <property type="match status" value="1"/>
</dbReference>
<name>A0A9P8WJW1_9HYPO</name>
<sequence length="829" mass="89782">MGNRREKTDAMELDDPSPTLAPSGSSSDASSTRPQGLGSDETTQLEDEEANSGSSSPKEAICARTSFFVNADWRMGSTLANATTIVGQMYTERLDPIEKLHRYPIVLIHGDFHTGQLTKPDGNPGWASYFIRRGFQVYIVDMPPCGRSNFLTGAHFYHRDLRLSSHTISAATIERDLTAQGKDPPVQGQPPTPLKHQRARDHNKWPGTGQRGDPIFASYCASTVTLHLRKCERQSTGQNALQALLKHIGKAFLVGEGSGGNLAWLATDVEPDLVAGVVAIEPAGPPFGTAVSKTNRPRVITQYIEREETTRLYGVADIPLTYDPPTHPHEGFERPVRDPLDIESRMRPDRLGSCFLQKESDPEIVETGPDGKPLSSLKPSQVRQLIHLKKAPHAIVTAHASPHSAYDWATVAFLQQAGLSVEWIRLENLGIEGNGHLMFLETNSDQIAGVIERWITKHETTETSSGIAAVVTPEFCKARSSNTGQTTESEDSSGSKSSQNPPFDPSSNTPVGHNRTLPNPLRASPLSQTQNRPPAAASVQRLEVQGKRTFYPSSPNHVSCPMPSPLMNQDLKRRCVDERFYDAPSAAIQSGSGLVASPQPNQQHRIGTFPSPLSKAYSGFSPQPISNLNMLRPSHPGGPSQLQQQFEIMYIPTQGDQRRGHIAQPIQPPPSSSSGHELYAHLAADTLNGQPQHFSRYMSPRLPAPGDMGFSDVLIRRLPESHSSQMAENLESQQGTLGSVCVSAALRQQLRQADSPMVDPQLSTPIEQQSAPGYSSTPLTPSAQGQLAGYGLLNAVTPPSPSPAPRGARSQSTQSGTSHPAAEQTSGSS</sequence>
<dbReference type="PANTHER" id="PTHR43194:SF4">
    <property type="entry name" value="AB HYDROLASE-1 DOMAIN-CONTAINING PROTEIN"/>
    <property type="match status" value="1"/>
</dbReference>
<feature type="compositionally biased region" description="Polar residues" evidence="1">
    <location>
        <begin position="761"/>
        <end position="785"/>
    </location>
</feature>
<evidence type="ECO:0000313" key="3">
    <source>
        <dbReference type="Proteomes" id="UP000777438"/>
    </source>
</evidence>
<dbReference type="AlphaFoldDB" id="A0A9P8WJW1"/>
<evidence type="ECO:0008006" key="4">
    <source>
        <dbReference type="Google" id="ProtNLM"/>
    </source>
</evidence>
<feature type="region of interest" description="Disordered" evidence="1">
    <location>
        <begin position="752"/>
        <end position="829"/>
    </location>
</feature>
<feature type="compositionally biased region" description="Polar residues" evidence="1">
    <location>
        <begin position="813"/>
        <end position="829"/>
    </location>
</feature>
<protein>
    <recommendedName>
        <fullName evidence="4">AB hydrolase-1 domain-containing protein</fullName>
    </recommendedName>
</protein>
<gene>
    <name evidence="2" type="ORF">B0T10DRAFT_453185</name>
</gene>
<proteinExistence type="predicted"/>
<feature type="compositionally biased region" description="Basic and acidic residues" evidence="1">
    <location>
        <begin position="1"/>
        <end position="10"/>
    </location>
</feature>
<organism evidence="2 3">
    <name type="scientific">Thelonectria olida</name>
    <dbReference type="NCBI Taxonomy" id="1576542"/>
    <lineage>
        <taxon>Eukaryota</taxon>
        <taxon>Fungi</taxon>
        <taxon>Dikarya</taxon>
        <taxon>Ascomycota</taxon>
        <taxon>Pezizomycotina</taxon>
        <taxon>Sordariomycetes</taxon>
        <taxon>Hypocreomycetidae</taxon>
        <taxon>Hypocreales</taxon>
        <taxon>Nectriaceae</taxon>
        <taxon>Thelonectria</taxon>
    </lineage>
</organism>
<reference evidence="2 3" key="1">
    <citation type="journal article" date="2021" name="Nat. Commun.">
        <title>Genetic determinants of endophytism in the Arabidopsis root mycobiome.</title>
        <authorList>
            <person name="Mesny F."/>
            <person name="Miyauchi S."/>
            <person name="Thiergart T."/>
            <person name="Pickel B."/>
            <person name="Atanasova L."/>
            <person name="Karlsson M."/>
            <person name="Huettel B."/>
            <person name="Barry K.W."/>
            <person name="Haridas S."/>
            <person name="Chen C."/>
            <person name="Bauer D."/>
            <person name="Andreopoulos W."/>
            <person name="Pangilinan J."/>
            <person name="LaButti K."/>
            <person name="Riley R."/>
            <person name="Lipzen A."/>
            <person name="Clum A."/>
            <person name="Drula E."/>
            <person name="Henrissat B."/>
            <person name="Kohler A."/>
            <person name="Grigoriev I.V."/>
            <person name="Martin F.M."/>
            <person name="Hacquard S."/>
        </authorList>
    </citation>
    <scope>NUCLEOTIDE SEQUENCE [LARGE SCALE GENOMIC DNA]</scope>
    <source>
        <strain evidence="2 3">MPI-CAGE-CH-0241</strain>
    </source>
</reference>
<accession>A0A9P8WJW1</accession>
<dbReference type="OrthoDB" id="9978720at2759"/>
<feature type="region of interest" description="Disordered" evidence="1">
    <location>
        <begin position="177"/>
        <end position="209"/>
    </location>
</feature>
<dbReference type="InterPro" id="IPR050228">
    <property type="entry name" value="Carboxylesterase_BioH"/>
</dbReference>